<accession>A0A1C9I9R7</accession>
<organism evidence="1">
    <name type="scientific">Corchorus capsularis</name>
    <name type="common">Jute</name>
    <dbReference type="NCBI Taxonomy" id="210143"/>
    <lineage>
        <taxon>Eukaryota</taxon>
        <taxon>Viridiplantae</taxon>
        <taxon>Streptophyta</taxon>
        <taxon>Embryophyta</taxon>
        <taxon>Tracheophyta</taxon>
        <taxon>Spermatophyta</taxon>
        <taxon>Magnoliopsida</taxon>
        <taxon>eudicotyledons</taxon>
        <taxon>Gunneridae</taxon>
        <taxon>Pentapetalae</taxon>
        <taxon>rosids</taxon>
        <taxon>malvids</taxon>
        <taxon>Malvales</taxon>
        <taxon>Malvaceae</taxon>
        <taxon>Grewioideae</taxon>
        <taxon>Apeibeae</taxon>
        <taxon>Corchorus</taxon>
    </lineage>
</organism>
<keyword evidence="1" id="KW-0496">Mitochondrion</keyword>
<proteinExistence type="predicted"/>
<name>A0A1C9I9R7_COCAP</name>
<dbReference type="GeneID" id="29288317"/>
<gene>
    <name evidence="1" type="primary">sdh3</name>
</gene>
<reference evidence="1" key="1">
    <citation type="submission" date="2015-10" db="EMBL/GenBank/DDBJ databases">
        <title>Comparative analysis of the mitochondrial genomes of the two sexually incompatible cultivated jute species (Corchorus capsularis and C. olitorius).</title>
        <authorList>
            <person name="Basu T."/>
            <person name="Sarkar D."/>
            <person name="Satya P."/>
            <person name="Datta S."/>
            <person name="Karmakar P.G."/>
            <person name="Singh N.K."/>
        </authorList>
    </citation>
    <scope>NUCLEOTIDE SEQUENCE</scope>
    <source>
        <strain evidence="1">JRC-212</strain>
        <tissue evidence="1">Etiolated shoot</tissue>
    </source>
</reference>
<dbReference type="EMBL" id="KT894204">
    <property type="protein sequence ID" value="AOO95949.1"/>
    <property type="molecule type" value="Genomic_DNA"/>
</dbReference>
<geneLocation type="mitochondrion" evidence="1"/>
<sequence length="13" mass="1501">MNILRPLSPHLPI</sequence>
<evidence type="ECO:0000313" key="1">
    <source>
        <dbReference type="EMBL" id="AOO95949.1"/>
    </source>
</evidence>
<protein>
    <submittedName>
        <fullName evidence="1">Succinate dehydrogenase subunit 3</fullName>
    </submittedName>
</protein>
<dbReference type="RefSeq" id="YP_009306112.1">
    <property type="nucleotide sequence ID" value="NC_031359.1"/>
</dbReference>